<dbReference type="RefSeq" id="WP_148969057.1">
    <property type="nucleotide sequence ID" value="NZ_JBNIKW010000003.1"/>
</dbReference>
<dbReference type="OrthoDB" id="9800154at2"/>
<evidence type="ECO:0000313" key="2">
    <source>
        <dbReference type="Proteomes" id="UP000324269"/>
    </source>
</evidence>
<evidence type="ECO:0000313" key="1">
    <source>
        <dbReference type="EMBL" id="TYS84625.1"/>
    </source>
</evidence>
<dbReference type="AlphaFoldDB" id="A0A5D4UB42"/>
<protein>
    <submittedName>
        <fullName evidence="1">Uncharacterized protein</fullName>
    </submittedName>
</protein>
<accession>A0A5D4UB42</accession>
<gene>
    <name evidence="1" type="ORF">FZC85_14750</name>
</gene>
<proteinExistence type="predicted"/>
<comment type="caution">
    <text evidence="1">The sequence shown here is derived from an EMBL/GenBank/DDBJ whole genome shotgun (WGS) entry which is preliminary data.</text>
</comment>
<reference evidence="1 2" key="1">
    <citation type="submission" date="2019-08" db="EMBL/GenBank/DDBJ databases">
        <title>Bacillus genomes from the desert of Cuatro Cienegas, Coahuila.</title>
        <authorList>
            <person name="Olmedo-Alvarez G."/>
        </authorList>
    </citation>
    <scope>NUCLEOTIDE SEQUENCE [LARGE SCALE GENOMIC DNA]</scope>
    <source>
        <strain evidence="1 2">CH87b_3T</strain>
    </source>
</reference>
<dbReference type="Proteomes" id="UP000324269">
    <property type="component" value="Unassembled WGS sequence"/>
</dbReference>
<sequence>MSMKAIHDENKYLEFINNIVDAKTKLIQGRTNEDAPYPNIVNVSLRKWREETIELLAQSLRIPDSNTISRWACSSVTLFRQLDLSLEVAIEDLHYFRDEIGNMIKIDSIKIEMSIDTFYELLSLFHSGVDRAIYRLTMAYSHPLTLKQLVPSFRSLL</sequence>
<organism evidence="1 2">
    <name type="scientific">Rossellomorea aquimaris</name>
    <dbReference type="NCBI Taxonomy" id="189382"/>
    <lineage>
        <taxon>Bacteria</taxon>
        <taxon>Bacillati</taxon>
        <taxon>Bacillota</taxon>
        <taxon>Bacilli</taxon>
        <taxon>Bacillales</taxon>
        <taxon>Bacillaceae</taxon>
        <taxon>Rossellomorea</taxon>
    </lineage>
</organism>
<name>A0A5D4UB42_9BACI</name>
<dbReference type="EMBL" id="VTEZ01000004">
    <property type="protein sequence ID" value="TYS84625.1"/>
    <property type="molecule type" value="Genomic_DNA"/>
</dbReference>